<evidence type="ECO:0008006" key="3">
    <source>
        <dbReference type="Google" id="ProtNLM"/>
    </source>
</evidence>
<dbReference type="PIRSF" id="PIRSF011386">
    <property type="entry name" value="FixH"/>
    <property type="match status" value="1"/>
</dbReference>
<dbReference type="InterPro" id="IPR018037">
    <property type="entry name" value="FixH_proteobacterial"/>
</dbReference>
<name>A0A418NSA3_9SPHN</name>
<dbReference type="OrthoDB" id="1495896at2"/>
<dbReference type="RefSeq" id="WP_119587163.1">
    <property type="nucleotide sequence ID" value="NZ_CAWODQ010000024.1"/>
</dbReference>
<sequence length="152" mass="16814">MAKTSRKQFTGWHMTGILVAFFGSVAAVNFTMASYASSTFGGIVVQNSYVASQEYNGWLEQARESEALGWQAVTTWRPDGRLVVSVDGAPDYLSATATARHPLGRRPDQTLGFSRIGEGTYLSDEELPEGRWTLRLELSDGVSTWRREDDLS</sequence>
<dbReference type="EMBL" id="QXFL01000004">
    <property type="protein sequence ID" value="RIV85970.1"/>
    <property type="molecule type" value="Genomic_DNA"/>
</dbReference>
<reference evidence="1 2" key="1">
    <citation type="submission" date="2018-08" db="EMBL/GenBank/DDBJ databases">
        <title>Erythrobacter zhengii sp.nov., a bacterium isolated from deep-sea sediment.</title>
        <authorList>
            <person name="Fang C."/>
            <person name="Wu Y.-H."/>
            <person name="Sun C."/>
            <person name="Wang H."/>
            <person name="Cheng H."/>
            <person name="Meng F.-X."/>
            <person name="Wang C.-S."/>
            <person name="Xu X.-W."/>
        </authorList>
    </citation>
    <scope>NUCLEOTIDE SEQUENCE [LARGE SCALE GENOMIC DNA]</scope>
    <source>
        <strain evidence="1 2">V18</strain>
    </source>
</reference>
<dbReference type="Pfam" id="PF05751">
    <property type="entry name" value="FixH"/>
    <property type="match status" value="1"/>
</dbReference>
<dbReference type="Proteomes" id="UP000286576">
    <property type="component" value="Unassembled WGS sequence"/>
</dbReference>
<evidence type="ECO:0000313" key="2">
    <source>
        <dbReference type="Proteomes" id="UP000286576"/>
    </source>
</evidence>
<evidence type="ECO:0000313" key="1">
    <source>
        <dbReference type="EMBL" id="RIV85970.1"/>
    </source>
</evidence>
<dbReference type="AlphaFoldDB" id="A0A418NSA3"/>
<gene>
    <name evidence="1" type="ORF">D2V07_09505</name>
</gene>
<dbReference type="InterPro" id="IPR008620">
    <property type="entry name" value="FixH"/>
</dbReference>
<protein>
    <recommendedName>
        <fullName evidence="3">Nitrogen fixation protein FixH</fullName>
    </recommendedName>
</protein>
<proteinExistence type="predicted"/>
<organism evidence="1 2">
    <name type="scientific">Aurantiacibacter zhengii</name>
    <dbReference type="NCBI Taxonomy" id="2307003"/>
    <lineage>
        <taxon>Bacteria</taxon>
        <taxon>Pseudomonadati</taxon>
        <taxon>Pseudomonadota</taxon>
        <taxon>Alphaproteobacteria</taxon>
        <taxon>Sphingomonadales</taxon>
        <taxon>Erythrobacteraceae</taxon>
        <taxon>Aurantiacibacter</taxon>
    </lineage>
</organism>
<comment type="caution">
    <text evidence="1">The sequence shown here is derived from an EMBL/GenBank/DDBJ whole genome shotgun (WGS) entry which is preliminary data.</text>
</comment>
<accession>A0A418NSA3</accession>
<keyword evidence="2" id="KW-1185">Reference proteome</keyword>